<reference evidence="9 10" key="1">
    <citation type="submission" date="2024-03" db="EMBL/GenBank/DDBJ databases">
        <title>Inconsistent identification of Apilactobacillus kunkeei-related strains obtained by well-developed overall genome related indices.</title>
        <authorList>
            <person name="Maeno S."/>
            <person name="Endo A."/>
        </authorList>
    </citation>
    <scope>NUCLEOTIDE SEQUENCE [LARGE SCALE GENOMIC DNA]</scope>
    <source>
        <strain evidence="9 10">20H-10</strain>
    </source>
</reference>
<comment type="caution">
    <text evidence="9">The sequence shown here is derived from an EMBL/GenBank/DDBJ whole genome shotgun (WGS) entry which is preliminary data.</text>
</comment>
<dbReference type="PROSITE" id="PS50893">
    <property type="entry name" value="ABC_TRANSPORTER_2"/>
    <property type="match status" value="1"/>
</dbReference>
<sequence>MDALRSSLLKIENLNTYFKIGANFYSAIRNVDLNVNRDEILAVVGESGCGKSTLAQTVMGLLNPKDSKVSGTADFEGTDLINLKEAELNKFRGLKIGMIFQDPLSALDPLKRIGEQVAETLVYHTNDNAETRKKRVISLLDQVGIHNPELIFHEFPHQLSGGMRQRVVIAMAIACEPDLIIADEPTTALDVTIQAQILDLLKDIQVRNHCGIVLITHDLGVVAETADRVAVMYAGQIVELGTAKQVFNTPKHPYTRSLLRAMPQKGSNGDDLYVIQGSVPSLVKMPDHGDLFAPRIPWVKDEEHEENPSMHEVEDGHFVRCTCYQNFQFPDEGGQTYGE</sequence>
<evidence type="ECO:0000256" key="7">
    <source>
        <dbReference type="ARBA" id="ARBA00023136"/>
    </source>
</evidence>
<feature type="domain" description="ABC transporter" evidence="8">
    <location>
        <begin position="9"/>
        <end position="259"/>
    </location>
</feature>
<dbReference type="GO" id="GO:0005524">
    <property type="term" value="F:ATP binding"/>
    <property type="evidence" value="ECO:0007669"/>
    <property type="project" value="UniProtKB-KW"/>
</dbReference>
<dbReference type="InterPro" id="IPR050388">
    <property type="entry name" value="ABC_Ni/Peptide_Import"/>
</dbReference>
<organism evidence="9 10">
    <name type="scientific">Apilactobacillus apinorum</name>
    <dbReference type="NCBI Taxonomy" id="1218495"/>
    <lineage>
        <taxon>Bacteria</taxon>
        <taxon>Bacillati</taxon>
        <taxon>Bacillota</taxon>
        <taxon>Bacilli</taxon>
        <taxon>Lactobacillales</taxon>
        <taxon>Lactobacillaceae</taxon>
        <taxon>Apilactobacillus</taxon>
    </lineage>
</organism>
<comment type="similarity">
    <text evidence="2">Belongs to the ABC transporter superfamily.</text>
</comment>
<dbReference type="InterPro" id="IPR027417">
    <property type="entry name" value="P-loop_NTPase"/>
</dbReference>
<evidence type="ECO:0000313" key="9">
    <source>
        <dbReference type="EMBL" id="GAA6114082.1"/>
    </source>
</evidence>
<dbReference type="InterPro" id="IPR003593">
    <property type="entry name" value="AAA+_ATPase"/>
</dbReference>
<protein>
    <submittedName>
        <fullName evidence="9">ABC transporter ATP-binding protein</fullName>
    </submittedName>
</protein>
<dbReference type="Pfam" id="PF00005">
    <property type="entry name" value="ABC_tran"/>
    <property type="match status" value="1"/>
</dbReference>
<dbReference type="SMART" id="SM00382">
    <property type="entry name" value="AAA"/>
    <property type="match status" value="1"/>
</dbReference>
<keyword evidence="4" id="KW-1003">Cell membrane</keyword>
<dbReference type="Proteomes" id="UP001438112">
    <property type="component" value="Unassembled WGS sequence"/>
</dbReference>
<dbReference type="InterPro" id="IPR013563">
    <property type="entry name" value="Oligopep_ABC_C"/>
</dbReference>
<dbReference type="InterPro" id="IPR003439">
    <property type="entry name" value="ABC_transporter-like_ATP-bd"/>
</dbReference>
<keyword evidence="3" id="KW-0813">Transport</keyword>
<evidence type="ECO:0000256" key="6">
    <source>
        <dbReference type="ARBA" id="ARBA00022840"/>
    </source>
</evidence>
<dbReference type="EMBL" id="BAABVV010000028">
    <property type="protein sequence ID" value="GAA6114082.1"/>
    <property type="molecule type" value="Genomic_DNA"/>
</dbReference>
<evidence type="ECO:0000256" key="2">
    <source>
        <dbReference type="ARBA" id="ARBA00005417"/>
    </source>
</evidence>
<dbReference type="InterPro" id="IPR017871">
    <property type="entry name" value="ABC_transporter-like_CS"/>
</dbReference>
<dbReference type="Gene3D" id="3.40.50.300">
    <property type="entry name" value="P-loop containing nucleotide triphosphate hydrolases"/>
    <property type="match status" value="1"/>
</dbReference>
<dbReference type="NCBIfam" id="TIGR01727">
    <property type="entry name" value="oligo_HPY"/>
    <property type="match status" value="1"/>
</dbReference>
<evidence type="ECO:0000256" key="5">
    <source>
        <dbReference type="ARBA" id="ARBA00022741"/>
    </source>
</evidence>
<comment type="subcellular location">
    <subcellularLocation>
        <location evidence="1">Cell membrane</location>
        <topology evidence="1">Peripheral membrane protein</topology>
    </subcellularLocation>
</comment>
<proteinExistence type="inferred from homology"/>
<keyword evidence="6 9" id="KW-0067">ATP-binding</keyword>
<evidence type="ECO:0000256" key="4">
    <source>
        <dbReference type="ARBA" id="ARBA00022475"/>
    </source>
</evidence>
<evidence type="ECO:0000256" key="3">
    <source>
        <dbReference type="ARBA" id="ARBA00022448"/>
    </source>
</evidence>
<dbReference type="Pfam" id="PF08352">
    <property type="entry name" value="oligo_HPY"/>
    <property type="match status" value="1"/>
</dbReference>
<dbReference type="CDD" id="cd03257">
    <property type="entry name" value="ABC_NikE_OppD_transporters"/>
    <property type="match status" value="1"/>
</dbReference>
<dbReference type="SUPFAM" id="SSF52540">
    <property type="entry name" value="P-loop containing nucleoside triphosphate hydrolases"/>
    <property type="match status" value="1"/>
</dbReference>
<dbReference type="RefSeq" id="WP_053950443.1">
    <property type="nucleotide sequence ID" value="NZ_BAABVV010000028.1"/>
</dbReference>
<keyword evidence="5" id="KW-0547">Nucleotide-binding</keyword>
<keyword evidence="10" id="KW-1185">Reference proteome</keyword>
<keyword evidence="7" id="KW-0472">Membrane</keyword>
<evidence type="ECO:0000256" key="1">
    <source>
        <dbReference type="ARBA" id="ARBA00004202"/>
    </source>
</evidence>
<dbReference type="PROSITE" id="PS00211">
    <property type="entry name" value="ABC_TRANSPORTER_1"/>
    <property type="match status" value="1"/>
</dbReference>
<evidence type="ECO:0000259" key="8">
    <source>
        <dbReference type="PROSITE" id="PS50893"/>
    </source>
</evidence>
<accession>A0ABP9ZH44</accession>
<dbReference type="PANTHER" id="PTHR43297">
    <property type="entry name" value="OLIGOPEPTIDE TRANSPORT ATP-BINDING PROTEIN APPD"/>
    <property type="match status" value="1"/>
</dbReference>
<name>A0ABP9ZH44_9LACO</name>
<dbReference type="PANTHER" id="PTHR43297:SF2">
    <property type="entry name" value="DIPEPTIDE TRANSPORT ATP-BINDING PROTEIN DPPD"/>
    <property type="match status" value="1"/>
</dbReference>
<gene>
    <name evidence="9" type="ORF">AP20H10_04450</name>
</gene>
<evidence type="ECO:0000313" key="10">
    <source>
        <dbReference type="Proteomes" id="UP001438112"/>
    </source>
</evidence>